<reference evidence="1" key="1">
    <citation type="submission" date="2014-11" db="EMBL/GenBank/DDBJ databases">
        <authorList>
            <person name="Otto D Thomas"/>
            <person name="Naeem Raeece"/>
        </authorList>
    </citation>
    <scope>NUCLEOTIDE SEQUENCE</scope>
</reference>
<sequence length="188" mass="18695">MPVRHVILGEKVGLTGAGSSNVCEGFHSNSVPGVADHCVGLQVAGGGIKPLVRGGLYAHITDERTNAKIAVGRVYASTDVTALIAKNVEEGESVNTVGGEHSAKSVGGAPSACTAELSTLVSTAGVVLCVITAVNAANVGSAGEGGFVNTVANARSAGSVGEAVFVSTAVYVQLTESVEVEVSANMDE</sequence>
<dbReference type="PhylomeDB" id="A0A0G4GLU5"/>
<dbReference type="VEuPathDB" id="CryptoDB:Cvel_4895"/>
<name>A0A0G4GLU5_9ALVE</name>
<organism evidence="1">
    <name type="scientific">Chromera velia CCMP2878</name>
    <dbReference type="NCBI Taxonomy" id="1169474"/>
    <lineage>
        <taxon>Eukaryota</taxon>
        <taxon>Sar</taxon>
        <taxon>Alveolata</taxon>
        <taxon>Colpodellida</taxon>
        <taxon>Chromeraceae</taxon>
        <taxon>Chromera</taxon>
    </lineage>
</organism>
<dbReference type="EMBL" id="CDMZ01001337">
    <property type="protein sequence ID" value="CEM31086.1"/>
    <property type="molecule type" value="Genomic_DNA"/>
</dbReference>
<evidence type="ECO:0000313" key="1">
    <source>
        <dbReference type="EMBL" id="CEM31086.1"/>
    </source>
</evidence>
<protein>
    <submittedName>
        <fullName evidence="1">Uncharacterized protein</fullName>
    </submittedName>
</protein>
<dbReference type="AlphaFoldDB" id="A0A0G4GLU5"/>
<proteinExistence type="predicted"/>
<gene>
    <name evidence="1" type="ORF">Cvel_4895</name>
</gene>
<accession>A0A0G4GLU5</accession>